<reference evidence="8 9" key="1">
    <citation type="submission" date="2016-06" db="EMBL/GenBank/DDBJ databases">
        <authorList>
            <person name="Kjaerup R.B."/>
            <person name="Dalgaard T.S."/>
            <person name="Juul-Madsen H.R."/>
        </authorList>
    </citation>
    <scope>NUCLEOTIDE SEQUENCE [LARGE SCALE GENOMIC DNA]</scope>
    <source>
        <strain evidence="8 9">DSM 43904</strain>
    </source>
</reference>
<organism evidence="8 9">
    <name type="scientific">Micromonospora echinaurantiaca</name>
    <dbReference type="NCBI Taxonomy" id="47857"/>
    <lineage>
        <taxon>Bacteria</taxon>
        <taxon>Bacillati</taxon>
        <taxon>Actinomycetota</taxon>
        <taxon>Actinomycetes</taxon>
        <taxon>Micromonosporales</taxon>
        <taxon>Micromonosporaceae</taxon>
        <taxon>Micromonospora</taxon>
    </lineage>
</organism>
<keyword evidence="2" id="KW-0805">Transcription regulation</keyword>
<dbReference type="Gene3D" id="1.10.10.10">
    <property type="entry name" value="Winged helix-like DNA-binding domain superfamily/Winged helix DNA-binding domain"/>
    <property type="match status" value="1"/>
</dbReference>
<evidence type="ECO:0000256" key="1">
    <source>
        <dbReference type="ARBA" id="ARBA00010641"/>
    </source>
</evidence>
<dbReference type="GO" id="GO:0003677">
    <property type="term" value="F:DNA binding"/>
    <property type="evidence" value="ECO:0007669"/>
    <property type="project" value="UniProtKB-KW"/>
</dbReference>
<dbReference type="GO" id="GO:0006352">
    <property type="term" value="P:DNA-templated transcription initiation"/>
    <property type="evidence" value="ECO:0007669"/>
    <property type="project" value="InterPro"/>
</dbReference>
<evidence type="ECO:0000259" key="7">
    <source>
        <dbReference type="Pfam" id="PF08281"/>
    </source>
</evidence>
<sequence>MQATQRHEYVEFVTATTPKLRRTAYLLTGDQHRADDVVQQTLTKLYLKWPRVRGADDVEAYVHRMLVRVFQEERRSRWWGVRLLDRTPEPVPRDDPGGPDDAVVDAVTLRRALASAPPGQRVVLVLRFYADLSVEQTAGVLGCSTGNVKSQTARGLAALRRWLPLDTDAEEVAR</sequence>
<dbReference type="Gene3D" id="1.10.1740.10">
    <property type="match status" value="1"/>
</dbReference>
<dbReference type="InterPro" id="IPR013324">
    <property type="entry name" value="RNA_pol_sigma_r3/r4-like"/>
</dbReference>
<evidence type="ECO:0000256" key="2">
    <source>
        <dbReference type="ARBA" id="ARBA00023015"/>
    </source>
</evidence>
<dbReference type="EMBL" id="LT607750">
    <property type="protein sequence ID" value="SCG56663.1"/>
    <property type="molecule type" value="Genomic_DNA"/>
</dbReference>
<dbReference type="RefSeq" id="WP_088994510.1">
    <property type="nucleotide sequence ID" value="NZ_LT607750.1"/>
</dbReference>
<dbReference type="Proteomes" id="UP000198217">
    <property type="component" value="Chromosome I"/>
</dbReference>
<proteinExistence type="inferred from homology"/>
<dbReference type="InterPro" id="IPR014325">
    <property type="entry name" value="RNA_pol_sigma-E_actinobac"/>
</dbReference>
<dbReference type="PANTHER" id="PTHR43133">
    <property type="entry name" value="RNA POLYMERASE ECF-TYPE SIGMA FACTO"/>
    <property type="match status" value="1"/>
</dbReference>
<dbReference type="NCBIfam" id="TIGR02983">
    <property type="entry name" value="SigE-fam_strep"/>
    <property type="match status" value="1"/>
</dbReference>
<dbReference type="PANTHER" id="PTHR43133:SF50">
    <property type="entry name" value="ECF RNA POLYMERASE SIGMA FACTOR SIGM"/>
    <property type="match status" value="1"/>
</dbReference>
<evidence type="ECO:0000256" key="5">
    <source>
        <dbReference type="ARBA" id="ARBA00023163"/>
    </source>
</evidence>
<dbReference type="InterPro" id="IPR014284">
    <property type="entry name" value="RNA_pol_sigma-70_dom"/>
</dbReference>
<dbReference type="SUPFAM" id="SSF88946">
    <property type="entry name" value="Sigma2 domain of RNA polymerase sigma factors"/>
    <property type="match status" value="1"/>
</dbReference>
<feature type="domain" description="RNA polymerase sigma factor 70 region 4 type 2" evidence="7">
    <location>
        <begin position="109"/>
        <end position="159"/>
    </location>
</feature>
<dbReference type="SUPFAM" id="SSF88659">
    <property type="entry name" value="Sigma3 and sigma4 domains of RNA polymerase sigma factors"/>
    <property type="match status" value="1"/>
</dbReference>
<feature type="domain" description="RNA polymerase sigma-70 region 2" evidence="6">
    <location>
        <begin position="13"/>
        <end position="79"/>
    </location>
</feature>
<dbReference type="InterPro" id="IPR013249">
    <property type="entry name" value="RNA_pol_sigma70_r4_t2"/>
</dbReference>
<evidence type="ECO:0000313" key="9">
    <source>
        <dbReference type="Proteomes" id="UP000198217"/>
    </source>
</evidence>
<dbReference type="Pfam" id="PF08281">
    <property type="entry name" value="Sigma70_r4_2"/>
    <property type="match status" value="1"/>
</dbReference>
<dbReference type="InterPro" id="IPR007627">
    <property type="entry name" value="RNA_pol_sigma70_r2"/>
</dbReference>
<dbReference type="InterPro" id="IPR013325">
    <property type="entry name" value="RNA_pol_sigma_r2"/>
</dbReference>
<comment type="similarity">
    <text evidence="1">Belongs to the sigma-70 factor family. ECF subfamily.</text>
</comment>
<dbReference type="InterPro" id="IPR039425">
    <property type="entry name" value="RNA_pol_sigma-70-like"/>
</dbReference>
<keyword evidence="4" id="KW-0238">DNA-binding</keyword>
<dbReference type="InterPro" id="IPR036388">
    <property type="entry name" value="WH-like_DNA-bd_sf"/>
</dbReference>
<evidence type="ECO:0000256" key="3">
    <source>
        <dbReference type="ARBA" id="ARBA00023082"/>
    </source>
</evidence>
<evidence type="ECO:0000259" key="6">
    <source>
        <dbReference type="Pfam" id="PF04542"/>
    </source>
</evidence>
<accession>A0A1C5IF31</accession>
<gene>
    <name evidence="8" type="ORF">GA0070609_3185</name>
</gene>
<protein>
    <submittedName>
        <fullName evidence="8">RNA polymerase sigma-70 factor, sigma-E family</fullName>
    </submittedName>
</protein>
<evidence type="ECO:0000256" key="4">
    <source>
        <dbReference type="ARBA" id="ARBA00023125"/>
    </source>
</evidence>
<dbReference type="Pfam" id="PF04542">
    <property type="entry name" value="Sigma70_r2"/>
    <property type="match status" value="1"/>
</dbReference>
<dbReference type="AlphaFoldDB" id="A0A1C5IF31"/>
<dbReference type="GO" id="GO:0016987">
    <property type="term" value="F:sigma factor activity"/>
    <property type="evidence" value="ECO:0007669"/>
    <property type="project" value="UniProtKB-KW"/>
</dbReference>
<name>A0A1C5IF31_9ACTN</name>
<keyword evidence="9" id="KW-1185">Reference proteome</keyword>
<keyword evidence="5" id="KW-0804">Transcription</keyword>
<dbReference type="NCBIfam" id="TIGR02937">
    <property type="entry name" value="sigma70-ECF"/>
    <property type="match status" value="1"/>
</dbReference>
<dbReference type="CDD" id="cd06171">
    <property type="entry name" value="Sigma70_r4"/>
    <property type="match status" value="1"/>
</dbReference>
<keyword evidence="3" id="KW-0731">Sigma factor</keyword>
<evidence type="ECO:0000313" key="8">
    <source>
        <dbReference type="EMBL" id="SCG56663.1"/>
    </source>
</evidence>